<name>A0A8B8IVF5_VANTA</name>
<gene>
    <name evidence="2" type="primary">LOC113404456</name>
</gene>
<reference evidence="2" key="1">
    <citation type="submission" date="2025-08" db="UniProtKB">
        <authorList>
            <consortium name="RefSeq"/>
        </authorList>
    </citation>
    <scope>IDENTIFICATION</scope>
    <source>
        <tissue evidence="2">Whole body</tissue>
    </source>
</reference>
<evidence type="ECO:0000313" key="2">
    <source>
        <dbReference type="RefSeq" id="XP_026501135.2"/>
    </source>
</evidence>
<protein>
    <submittedName>
        <fullName evidence="2">Apoptosis regulatory protein Siva-like</fullName>
    </submittedName>
</protein>
<dbReference type="PANTHER" id="PTHR14365:SF1">
    <property type="entry name" value="APOPTOSIS REGULATORY PROTEIN SIVA"/>
    <property type="match status" value="1"/>
</dbReference>
<dbReference type="PANTHER" id="PTHR14365">
    <property type="entry name" value="APOPTOSIS REGULATORY PROTEIN SIVA"/>
    <property type="match status" value="1"/>
</dbReference>
<accession>A0A8B8IVF5</accession>
<dbReference type="Pfam" id="PF05458">
    <property type="entry name" value="Siva"/>
    <property type="match status" value="1"/>
</dbReference>
<dbReference type="GeneID" id="113404456"/>
<dbReference type="GO" id="GO:0005175">
    <property type="term" value="F:CD27 receptor binding"/>
    <property type="evidence" value="ECO:0007669"/>
    <property type="project" value="TreeGrafter"/>
</dbReference>
<dbReference type="InterPro" id="IPR022773">
    <property type="entry name" value="Siva"/>
</dbReference>
<proteinExistence type="predicted"/>
<sequence>MAKRSNPYTEDFIQQRKMHVGLKQFNNNEDRLQKVYEKTLQLLFRGAKNIQNDIIQSCDTALVERKDGMKQLIIGKDGSLLHSGNLIPEKNIGVQYCACNRLEADNCAYCEMSLCAVCQHQCSICQQTYCSKCSLIGSEGAEICVSCYS</sequence>
<dbReference type="RefSeq" id="XP_026501135.2">
    <property type="nucleotide sequence ID" value="XM_026645350.2"/>
</dbReference>
<keyword evidence="1" id="KW-1185">Reference proteome</keyword>
<organism evidence="1 2">
    <name type="scientific">Vanessa tameamea</name>
    <name type="common">Kamehameha butterfly</name>
    <dbReference type="NCBI Taxonomy" id="334116"/>
    <lineage>
        <taxon>Eukaryota</taxon>
        <taxon>Metazoa</taxon>
        <taxon>Ecdysozoa</taxon>
        <taxon>Arthropoda</taxon>
        <taxon>Hexapoda</taxon>
        <taxon>Insecta</taxon>
        <taxon>Pterygota</taxon>
        <taxon>Neoptera</taxon>
        <taxon>Endopterygota</taxon>
        <taxon>Lepidoptera</taxon>
        <taxon>Glossata</taxon>
        <taxon>Ditrysia</taxon>
        <taxon>Papilionoidea</taxon>
        <taxon>Nymphalidae</taxon>
        <taxon>Nymphalinae</taxon>
        <taxon>Vanessa</taxon>
    </lineage>
</organism>
<dbReference type="Proteomes" id="UP001652626">
    <property type="component" value="Chromosome 5"/>
</dbReference>
<dbReference type="AlphaFoldDB" id="A0A8B8IVF5"/>
<evidence type="ECO:0000313" key="1">
    <source>
        <dbReference type="Proteomes" id="UP001652626"/>
    </source>
</evidence>
<dbReference type="GO" id="GO:0097191">
    <property type="term" value="P:extrinsic apoptotic signaling pathway"/>
    <property type="evidence" value="ECO:0007669"/>
    <property type="project" value="TreeGrafter"/>
</dbReference>